<feature type="compositionally biased region" description="Basic and acidic residues" evidence="1">
    <location>
        <begin position="135"/>
        <end position="151"/>
    </location>
</feature>
<proteinExistence type="predicted"/>
<dbReference type="InterPro" id="IPR053780">
    <property type="entry name" value="Gp66-like"/>
</dbReference>
<feature type="compositionally biased region" description="Basic residues" evidence="1">
    <location>
        <begin position="125"/>
        <end position="134"/>
    </location>
</feature>
<gene>
    <name evidence="2" type="ORF">GCM10023224_15530</name>
</gene>
<accession>A0ABP9GCC7</accession>
<evidence type="ECO:0000313" key="3">
    <source>
        <dbReference type="Proteomes" id="UP001499993"/>
    </source>
</evidence>
<keyword evidence="3" id="KW-1185">Reference proteome</keyword>
<evidence type="ECO:0000313" key="2">
    <source>
        <dbReference type="EMBL" id="GAA4935654.1"/>
    </source>
</evidence>
<comment type="caution">
    <text evidence="2">The sequence shown here is derived from an EMBL/GenBank/DDBJ whole genome shotgun (WGS) entry which is preliminary data.</text>
</comment>
<dbReference type="Proteomes" id="UP001499993">
    <property type="component" value="Unassembled WGS sequence"/>
</dbReference>
<feature type="region of interest" description="Disordered" evidence="1">
    <location>
        <begin position="125"/>
        <end position="151"/>
    </location>
</feature>
<name>A0ABP9GCC7_9ACTN</name>
<dbReference type="RefSeq" id="WP_345556017.1">
    <property type="nucleotide sequence ID" value="NZ_BAABIK010000006.1"/>
</dbReference>
<evidence type="ECO:0008006" key="4">
    <source>
        <dbReference type="Google" id="ProtNLM"/>
    </source>
</evidence>
<reference evidence="3" key="1">
    <citation type="journal article" date="2019" name="Int. J. Syst. Evol. Microbiol.">
        <title>The Global Catalogue of Microorganisms (GCM) 10K type strain sequencing project: providing services to taxonomists for standard genome sequencing and annotation.</title>
        <authorList>
            <consortium name="The Broad Institute Genomics Platform"/>
            <consortium name="The Broad Institute Genome Sequencing Center for Infectious Disease"/>
            <person name="Wu L."/>
            <person name="Ma J."/>
        </authorList>
    </citation>
    <scope>NUCLEOTIDE SEQUENCE [LARGE SCALE GENOMIC DNA]</scope>
    <source>
        <strain evidence="3">JCM 18123</strain>
    </source>
</reference>
<sequence length="151" mass="16737">MSLRIVPVSFRQAREFVSAWHRHHRPPVGHKYSIGAAAEDGALVGVAVIGRPVARMLDDGATLEVVRVATDGTFNAPSMLYAAAWRAARAMGYRRLITYTQQGESGASLRAVGWRPAAALPPRRGWQRTNRHRADRGVDNTARTRWEVQNP</sequence>
<organism evidence="2 3">
    <name type="scientific">Streptomonospora halophila</name>
    <dbReference type="NCBI Taxonomy" id="427369"/>
    <lineage>
        <taxon>Bacteria</taxon>
        <taxon>Bacillati</taxon>
        <taxon>Actinomycetota</taxon>
        <taxon>Actinomycetes</taxon>
        <taxon>Streptosporangiales</taxon>
        <taxon>Nocardiopsidaceae</taxon>
        <taxon>Streptomonospora</taxon>
    </lineage>
</organism>
<protein>
    <recommendedName>
        <fullName evidence="4">N-acetyltransferase domain-containing protein</fullName>
    </recommendedName>
</protein>
<dbReference type="NCBIfam" id="NF045478">
    <property type="entry name" value="XF1762_fam"/>
    <property type="match status" value="1"/>
</dbReference>
<dbReference type="EMBL" id="BAABIK010000006">
    <property type="protein sequence ID" value="GAA4935654.1"/>
    <property type="molecule type" value="Genomic_DNA"/>
</dbReference>
<evidence type="ECO:0000256" key="1">
    <source>
        <dbReference type="SAM" id="MobiDB-lite"/>
    </source>
</evidence>